<dbReference type="RefSeq" id="XP_004501434.1">
    <property type="nucleotide sequence ID" value="XM_004501377.2"/>
</dbReference>
<dbReference type="eggNOG" id="ENOG502RXG6">
    <property type="taxonomic scope" value="Eukaryota"/>
</dbReference>
<name>A0A1S2Y997_CICAR</name>
<organism evidence="2 3">
    <name type="scientific">Cicer arietinum</name>
    <name type="common">Chickpea</name>
    <name type="synonym">Garbanzo</name>
    <dbReference type="NCBI Taxonomy" id="3827"/>
    <lineage>
        <taxon>Eukaryota</taxon>
        <taxon>Viridiplantae</taxon>
        <taxon>Streptophyta</taxon>
        <taxon>Embryophyta</taxon>
        <taxon>Tracheophyta</taxon>
        <taxon>Spermatophyta</taxon>
        <taxon>Magnoliopsida</taxon>
        <taxon>eudicotyledons</taxon>
        <taxon>Gunneridae</taxon>
        <taxon>Pentapetalae</taxon>
        <taxon>rosids</taxon>
        <taxon>fabids</taxon>
        <taxon>Fabales</taxon>
        <taxon>Fabaceae</taxon>
        <taxon>Papilionoideae</taxon>
        <taxon>50 kb inversion clade</taxon>
        <taxon>NPAAA clade</taxon>
        <taxon>Hologalegina</taxon>
        <taxon>IRL clade</taxon>
        <taxon>Cicereae</taxon>
        <taxon>Cicer</taxon>
    </lineage>
</organism>
<reference evidence="3" key="2">
    <citation type="submission" date="2025-08" db="UniProtKB">
        <authorList>
            <consortium name="RefSeq"/>
        </authorList>
    </citation>
    <scope>IDENTIFICATION</scope>
    <source>
        <tissue evidence="3">Etiolated seedlings</tissue>
    </source>
</reference>
<dbReference type="PaxDb" id="3827-XP_004501434.1"/>
<feature type="transmembrane region" description="Helical" evidence="1">
    <location>
        <begin position="194"/>
        <end position="213"/>
    </location>
</feature>
<keyword evidence="1" id="KW-1133">Transmembrane helix</keyword>
<sequence>MALSSTTTTRTVYIPSNKILHTQPPKLGFSSTVVFSVKLQRRLCIRNSSENSTGETEVESESSIEVPKESSSLISTLNVERALRGIPITDADHYARLGIPRGCPYDMVPLAYNNKLRELESQGLEEDLLNNKLELLRESYTIMSSPEERRIYDWSLARADNTDKYIWPFEVDVSEIQKGDPPPPEPEDVGPTRLVGYFLLGWILLAFVLSIYLNL</sequence>
<dbReference type="Proteomes" id="UP000087171">
    <property type="component" value="Chromosome Ca5"/>
</dbReference>
<evidence type="ECO:0000313" key="2">
    <source>
        <dbReference type="Proteomes" id="UP000087171"/>
    </source>
</evidence>
<protein>
    <submittedName>
        <fullName evidence="3">NAD(P)H-quinone oxidoreductase subunit U, chloroplastic</fullName>
    </submittedName>
</protein>
<dbReference type="FunFam" id="1.10.287.110:FF:000080">
    <property type="entry name" value="NAD(P)H-quinone oxidoreductase subunit U chloroplastic"/>
    <property type="match status" value="1"/>
</dbReference>
<gene>
    <name evidence="3" type="primary">LOC101501920</name>
</gene>
<dbReference type="OrthoDB" id="2013770at2759"/>
<accession>A0A1S2Y997</accession>
<dbReference type="InterPro" id="IPR036869">
    <property type="entry name" value="J_dom_sf"/>
</dbReference>
<keyword evidence="2" id="KW-1185">Reference proteome</keyword>
<dbReference type="AlphaFoldDB" id="A0A1S2Y997"/>
<dbReference type="Gene3D" id="1.10.287.110">
    <property type="entry name" value="DnaJ domain"/>
    <property type="match status" value="1"/>
</dbReference>
<dbReference type="PANTHER" id="PTHR47726:SF1">
    <property type="entry name" value="NAD(P)H-QUINONE OXIDOREDUCTASE SUBUNIT U, CHLOROPLASTIC"/>
    <property type="match status" value="1"/>
</dbReference>
<dbReference type="GeneID" id="101501920"/>
<dbReference type="InterPro" id="IPR044199">
    <property type="entry name" value="NdhU_chloroplastic"/>
</dbReference>
<evidence type="ECO:0000313" key="3">
    <source>
        <dbReference type="RefSeq" id="XP_004501434.1"/>
    </source>
</evidence>
<dbReference type="GO" id="GO:0009535">
    <property type="term" value="C:chloroplast thylakoid membrane"/>
    <property type="evidence" value="ECO:0007669"/>
    <property type="project" value="InterPro"/>
</dbReference>
<dbReference type="STRING" id="3827.A0A1S2Y997"/>
<keyword evidence="1" id="KW-0812">Transmembrane</keyword>
<reference evidence="2" key="1">
    <citation type="journal article" date="2013" name="Nat. Biotechnol.">
        <title>Draft genome sequence of chickpea (Cicer arietinum) provides a resource for trait improvement.</title>
        <authorList>
            <person name="Varshney R.K."/>
            <person name="Song C."/>
            <person name="Saxena R.K."/>
            <person name="Azam S."/>
            <person name="Yu S."/>
            <person name="Sharpe A.G."/>
            <person name="Cannon S."/>
            <person name="Baek J."/>
            <person name="Rosen B.D."/>
            <person name="Tar'an B."/>
            <person name="Millan T."/>
            <person name="Zhang X."/>
            <person name="Ramsay L.D."/>
            <person name="Iwata A."/>
            <person name="Wang Y."/>
            <person name="Nelson W."/>
            <person name="Farmer A.D."/>
            <person name="Gaur P.M."/>
            <person name="Soderlund C."/>
            <person name="Penmetsa R.V."/>
            <person name="Xu C."/>
            <person name="Bharti A.K."/>
            <person name="He W."/>
            <person name="Winter P."/>
            <person name="Zhao S."/>
            <person name="Hane J.K."/>
            <person name="Carrasquilla-Garcia N."/>
            <person name="Condie J.A."/>
            <person name="Upadhyaya H.D."/>
            <person name="Luo M.C."/>
            <person name="Thudi M."/>
            <person name="Gowda C.L."/>
            <person name="Singh N.P."/>
            <person name="Lichtenzveig J."/>
            <person name="Gali K.K."/>
            <person name="Rubio J."/>
            <person name="Nadarajan N."/>
            <person name="Dolezel J."/>
            <person name="Bansal K.C."/>
            <person name="Xu X."/>
            <person name="Edwards D."/>
            <person name="Zhang G."/>
            <person name="Kahl G."/>
            <person name="Gil J."/>
            <person name="Singh K.B."/>
            <person name="Datta S.K."/>
            <person name="Jackson S.A."/>
            <person name="Wang J."/>
            <person name="Cook D.R."/>
        </authorList>
    </citation>
    <scope>NUCLEOTIDE SEQUENCE [LARGE SCALE GENOMIC DNA]</scope>
    <source>
        <strain evidence="2">cv. CDC Frontier</strain>
    </source>
</reference>
<keyword evidence="1" id="KW-0472">Membrane</keyword>
<dbReference type="KEGG" id="cam:101501920"/>
<dbReference type="PANTHER" id="PTHR47726">
    <property type="entry name" value="NAD(P)H-QUINONE OXIDOREDUCTASE SUBUNIT U, CHLOROPLASTIC"/>
    <property type="match status" value="1"/>
</dbReference>
<evidence type="ECO:0000256" key="1">
    <source>
        <dbReference type="SAM" id="Phobius"/>
    </source>
</evidence>
<proteinExistence type="predicted"/>
<dbReference type="GO" id="GO:0010598">
    <property type="term" value="C:NAD(P)H dehydrogenase complex (plastoquinone)"/>
    <property type="evidence" value="ECO:0007669"/>
    <property type="project" value="InterPro"/>
</dbReference>
<dbReference type="SUPFAM" id="SSF46565">
    <property type="entry name" value="Chaperone J-domain"/>
    <property type="match status" value="1"/>
</dbReference>